<evidence type="ECO:0000259" key="8">
    <source>
        <dbReference type="Pfam" id="PF04138"/>
    </source>
</evidence>
<protein>
    <submittedName>
        <fullName evidence="9">Glycosyltransferase involved in cell wall biosynthesis</fullName>
    </submittedName>
</protein>
<organism evidence="9 10">
    <name type="scientific">Catenuloplanes indicus</name>
    <dbReference type="NCBI Taxonomy" id="137267"/>
    <lineage>
        <taxon>Bacteria</taxon>
        <taxon>Bacillati</taxon>
        <taxon>Actinomycetota</taxon>
        <taxon>Actinomycetes</taxon>
        <taxon>Micromonosporales</taxon>
        <taxon>Micromonosporaceae</taxon>
        <taxon>Catenuloplanes</taxon>
    </lineage>
</organism>
<dbReference type="EMBL" id="JAUSUZ010000001">
    <property type="protein sequence ID" value="MDQ0363448.1"/>
    <property type="molecule type" value="Genomic_DNA"/>
</dbReference>
<evidence type="ECO:0000313" key="10">
    <source>
        <dbReference type="Proteomes" id="UP001240236"/>
    </source>
</evidence>
<comment type="subcellular location">
    <subcellularLocation>
        <location evidence="1">Membrane</location>
        <topology evidence="1">Multi-pass membrane protein</topology>
    </subcellularLocation>
</comment>
<feature type="transmembrane region" description="Helical" evidence="6">
    <location>
        <begin position="249"/>
        <end position="270"/>
    </location>
</feature>
<keyword evidence="10" id="KW-1185">Reference proteome</keyword>
<accession>A0AAE3VSH9</accession>
<feature type="domain" description="GtrA/DPMS transmembrane" evidence="8">
    <location>
        <begin position="252"/>
        <end position="363"/>
    </location>
</feature>
<name>A0AAE3VSH9_9ACTN</name>
<feature type="transmembrane region" description="Helical" evidence="6">
    <location>
        <begin position="447"/>
        <end position="465"/>
    </location>
</feature>
<dbReference type="Gene3D" id="3.90.550.10">
    <property type="entry name" value="Spore Coat Polysaccharide Biosynthesis Protein SpsA, Chain A"/>
    <property type="match status" value="1"/>
</dbReference>
<evidence type="ECO:0000256" key="3">
    <source>
        <dbReference type="ARBA" id="ARBA00022692"/>
    </source>
</evidence>
<dbReference type="RefSeq" id="WP_307234092.1">
    <property type="nucleotide sequence ID" value="NZ_JAUSUZ010000001.1"/>
</dbReference>
<dbReference type="InterPro" id="IPR001173">
    <property type="entry name" value="Glyco_trans_2-like"/>
</dbReference>
<dbReference type="InterPro" id="IPR029044">
    <property type="entry name" value="Nucleotide-diphossugar_trans"/>
</dbReference>
<feature type="transmembrane region" description="Helical" evidence="6">
    <location>
        <begin position="387"/>
        <end position="406"/>
    </location>
</feature>
<feature type="transmembrane region" description="Helical" evidence="6">
    <location>
        <begin position="518"/>
        <end position="536"/>
    </location>
</feature>
<feature type="transmembrane region" description="Helical" evidence="6">
    <location>
        <begin position="339"/>
        <end position="358"/>
    </location>
</feature>
<dbReference type="SUPFAM" id="SSF53448">
    <property type="entry name" value="Nucleotide-diphospho-sugar transferases"/>
    <property type="match status" value="1"/>
</dbReference>
<feature type="transmembrane region" description="Helical" evidence="6">
    <location>
        <begin position="276"/>
        <end position="294"/>
    </location>
</feature>
<feature type="transmembrane region" description="Helical" evidence="6">
    <location>
        <begin position="471"/>
        <end position="487"/>
    </location>
</feature>
<keyword evidence="3 6" id="KW-0812">Transmembrane</keyword>
<feature type="transmembrane region" description="Helical" evidence="6">
    <location>
        <begin position="606"/>
        <end position="623"/>
    </location>
</feature>
<feature type="transmembrane region" description="Helical" evidence="6">
    <location>
        <begin position="494"/>
        <end position="512"/>
    </location>
</feature>
<evidence type="ECO:0000256" key="4">
    <source>
        <dbReference type="ARBA" id="ARBA00022989"/>
    </source>
</evidence>
<dbReference type="PANTHER" id="PTHR48090">
    <property type="entry name" value="UNDECAPRENYL-PHOSPHATE 4-DEOXY-4-FORMAMIDO-L-ARABINOSE TRANSFERASE-RELATED"/>
    <property type="match status" value="1"/>
</dbReference>
<evidence type="ECO:0000256" key="5">
    <source>
        <dbReference type="ARBA" id="ARBA00023136"/>
    </source>
</evidence>
<gene>
    <name evidence="9" type="ORF">J2S42_000117</name>
</gene>
<evidence type="ECO:0000313" key="9">
    <source>
        <dbReference type="EMBL" id="MDQ0363448.1"/>
    </source>
</evidence>
<feature type="transmembrane region" description="Helical" evidence="6">
    <location>
        <begin position="566"/>
        <end position="586"/>
    </location>
</feature>
<dbReference type="Pfam" id="PF04138">
    <property type="entry name" value="GtrA_DPMS_TM"/>
    <property type="match status" value="1"/>
</dbReference>
<reference evidence="9 10" key="1">
    <citation type="submission" date="2023-07" db="EMBL/GenBank/DDBJ databases">
        <title>Sequencing the genomes of 1000 actinobacteria strains.</title>
        <authorList>
            <person name="Klenk H.-P."/>
        </authorList>
    </citation>
    <scope>NUCLEOTIDE SEQUENCE [LARGE SCALE GENOMIC DNA]</scope>
    <source>
        <strain evidence="9 10">DSM 44709</strain>
    </source>
</reference>
<evidence type="ECO:0000256" key="1">
    <source>
        <dbReference type="ARBA" id="ARBA00004141"/>
    </source>
</evidence>
<keyword evidence="4 6" id="KW-1133">Transmembrane helix</keyword>
<dbReference type="InterPro" id="IPR007267">
    <property type="entry name" value="GtrA_DPMS_TM"/>
</dbReference>
<feature type="transmembrane region" description="Helical" evidence="6">
    <location>
        <begin position="314"/>
        <end position="333"/>
    </location>
</feature>
<feature type="transmembrane region" description="Helical" evidence="6">
    <location>
        <begin position="418"/>
        <end position="435"/>
    </location>
</feature>
<keyword evidence="5 6" id="KW-0472">Membrane</keyword>
<comment type="caution">
    <text evidence="9">The sequence shown here is derived from an EMBL/GenBank/DDBJ whole genome shotgun (WGS) entry which is preliminary data.</text>
</comment>
<evidence type="ECO:0000256" key="2">
    <source>
        <dbReference type="ARBA" id="ARBA00006739"/>
    </source>
</evidence>
<dbReference type="Proteomes" id="UP001240236">
    <property type="component" value="Unassembled WGS sequence"/>
</dbReference>
<comment type="similarity">
    <text evidence="2">Belongs to the glycosyltransferase 2 family.</text>
</comment>
<dbReference type="GO" id="GO:0000271">
    <property type="term" value="P:polysaccharide biosynthetic process"/>
    <property type="evidence" value="ECO:0007669"/>
    <property type="project" value="InterPro"/>
</dbReference>
<feature type="transmembrane region" description="Helical" evidence="6">
    <location>
        <begin position="543"/>
        <end position="560"/>
    </location>
</feature>
<dbReference type="InterPro" id="IPR050256">
    <property type="entry name" value="Glycosyltransferase_2"/>
</dbReference>
<evidence type="ECO:0000256" key="6">
    <source>
        <dbReference type="SAM" id="Phobius"/>
    </source>
</evidence>
<sequence>MADIAPTRIRPAETAAPPAVSVVVPTRNEAGNVRPLVDRLRAAFGSTPTEIVFVDDSDDDTPAAIAGTGARLVHRPAGQRAGGLGGAVVAGFRAATAPWVVVMDGDLQHPPETVPDLLAAGEVDNADAVVASRYRGAGSAGGLSGRFRRLVSRATGALAKLVFPLRLRGVTDPMSGFFAVRRDAVPPDALRPDGYKILLEVLVRGRIGRVVEVPYTFRSRLAGESKASLREGLRFGRHLLTLRLSRPRIAGFALAGASGIAVNSGALWLFALGLPYLVAAVLAVQVAIGWNFLIIDRLVMPPGRRTRLRRFGRFLLLNNTLTPIHVGLLYAMVTYGGLHYLAANAIAIMVVFAVRYLATSRWVYGEVAMPGMRGVAGAVRRAALTRLLLAFTLTTVAFPALAGSVWDALWERGGTVPLLIPLVAASALVAARLRPSSREPDVHDRQVDGLLAAALLVCAGTLVLVTPELTLVAGVAFQAGAAILLLGTRATARLRWVMLLPLVAAIPTPGVVRPGALVPLLGAVLCVTVCAGVLGVRRAGRSFVPSLLSLIVVALLPALLGRMLDAVPPPGVTDVLLAVMVAFWAVRWGRAETPAIARQYLPRARFAAVVLVVIALVLGLRALPEVTPLPARLSFAEVAE</sequence>
<proteinExistence type="inferred from homology"/>
<dbReference type="GO" id="GO:0016020">
    <property type="term" value="C:membrane"/>
    <property type="evidence" value="ECO:0007669"/>
    <property type="project" value="UniProtKB-SubCell"/>
</dbReference>
<dbReference type="PANTHER" id="PTHR48090:SF7">
    <property type="entry name" value="RFBJ PROTEIN"/>
    <property type="match status" value="1"/>
</dbReference>
<dbReference type="Pfam" id="PF00535">
    <property type="entry name" value="Glycos_transf_2"/>
    <property type="match status" value="1"/>
</dbReference>
<evidence type="ECO:0000259" key="7">
    <source>
        <dbReference type="Pfam" id="PF00535"/>
    </source>
</evidence>
<feature type="domain" description="Glycosyltransferase 2-like" evidence="7">
    <location>
        <begin position="21"/>
        <end position="183"/>
    </location>
</feature>
<dbReference type="AlphaFoldDB" id="A0AAE3VSH9"/>